<protein>
    <submittedName>
        <fullName evidence="1">Uncharacterized protein</fullName>
    </submittedName>
</protein>
<dbReference type="AlphaFoldDB" id="A0A445BLJ1"/>
<reference evidence="1 2" key="1">
    <citation type="submission" date="2019-01" db="EMBL/GenBank/DDBJ databases">
        <title>Sequencing of cultivated peanut Arachis hypogaea provides insights into genome evolution and oil improvement.</title>
        <authorList>
            <person name="Chen X."/>
        </authorList>
    </citation>
    <scope>NUCLEOTIDE SEQUENCE [LARGE SCALE GENOMIC DNA]</scope>
    <source>
        <strain evidence="2">cv. Fuhuasheng</strain>
        <tissue evidence="1">Leaves</tissue>
    </source>
</reference>
<keyword evidence="2" id="KW-1185">Reference proteome</keyword>
<comment type="caution">
    <text evidence="1">The sequence shown here is derived from an EMBL/GenBank/DDBJ whole genome shotgun (WGS) entry which is preliminary data.</text>
</comment>
<accession>A0A445BLJ1</accession>
<evidence type="ECO:0000313" key="1">
    <source>
        <dbReference type="EMBL" id="RYR39533.1"/>
    </source>
</evidence>
<proteinExistence type="predicted"/>
<gene>
    <name evidence="1" type="ORF">Ahy_A09g045091</name>
</gene>
<organism evidence="1 2">
    <name type="scientific">Arachis hypogaea</name>
    <name type="common">Peanut</name>
    <dbReference type="NCBI Taxonomy" id="3818"/>
    <lineage>
        <taxon>Eukaryota</taxon>
        <taxon>Viridiplantae</taxon>
        <taxon>Streptophyta</taxon>
        <taxon>Embryophyta</taxon>
        <taxon>Tracheophyta</taxon>
        <taxon>Spermatophyta</taxon>
        <taxon>Magnoliopsida</taxon>
        <taxon>eudicotyledons</taxon>
        <taxon>Gunneridae</taxon>
        <taxon>Pentapetalae</taxon>
        <taxon>rosids</taxon>
        <taxon>fabids</taxon>
        <taxon>Fabales</taxon>
        <taxon>Fabaceae</taxon>
        <taxon>Papilionoideae</taxon>
        <taxon>50 kb inversion clade</taxon>
        <taxon>dalbergioids sensu lato</taxon>
        <taxon>Dalbergieae</taxon>
        <taxon>Pterocarpus clade</taxon>
        <taxon>Arachis</taxon>
    </lineage>
</organism>
<dbReference type="EMBL" id="SDMP01000009">
    <property type="protein sequence ID" value="RYR39533.1"/>
    <property type="molecule type" value="Genomic_DNA"/>
</dbReference>
<dbReference type="Proteomes" id="UP000289738">
    <property type="component" value="Chromosome A09"/>
</dbReference>
<name>A0A445BLJ1_ARAHY</name>
<evidence type="ECO:0000313" key="2">
    <source>
        <dbReference type="Proteomes" id="UP000289738"/>
    </source>
</evidence>
<sequence length="84" mass="9048">MGLTKNKSLISHSSPSLSPNSITLFLSQKRIHSGSSSQPQHLTLSPLYLTHRYRTVTALSPRRQSLLAFASSTCAPPSVSSLPS</sequence>